<evidence type="ECO:0000259" key="8">
    <source>
        <dbReference type="Pfam" id="PF01435"/>
    </source>
</evidence>
<keyword evidence="2" id="KW-0479">Metal-binding</keyword>
<keyword evidence="4 6" id="KW-0862">Zinc</keyword>
<proteinExistence type="inferred from homology"/>
<feature type="transmembrane region" description="Helical" evidence="7">
    <location>
        <begin position="144"/>
        <end position="166"/>
    </location>
</feature>
<reference evidence="10 11" key="1">
    <citation type="submission" date="2019-03" db="EMBL/GenBank/DDBJ databases">
        <title>Three New Species of Nocardioides, Nocardioides euryhalodurans sp. nov., Nocardioides seonyuensis sp. nov. and Nocardioides eburneoflavus sp. nov., Iolated from Soil.</title>
        <authorList>
            <person name="Roh S.G."/>
            <person name="Lee C."/>
            <person name="Kim M.-K."/>
            <person name="Kim S.B."/>
        </authorList>
    </citation>
    <scope>NUCLEOTIDE SEQUENCE [LARGE SCALE GENOMIC DNA]</scope>
    <source>
        <strain evidence="10 11">MMS17-SY117</strain>
    </source>
</reference>
<evidence type="ECO:0000256" key="2">
    <source>
        <dbReference type="ARBA" id="ARBA00022723"/>
    </source>
</evidence>
<keyword evidence="7" id="KW-0472">Membrane</keyword>
<dbReference type="GO" id="GO:0046872">
    <property type="term" value="F:metal ion binding"/>
    <property type="evidence" value="ECO:0007669"/>
    <property type="project" value="UniProtKB-KW"/>
</dbReference>
<feature type="transmembrane region" description="Helical" evidence="7">
    <location>
        <begin position="102"/>
        <end position="124"/>
    </location>
</feature>
<dbReference type="Proteomes" id="UP000294894">
    <property type="component" value="Chromosome"/>
</dbReference>
<dbReference type="GO" id="GO:0006508">
    <property type="term" value="P:proteolysis"/>
    <property type="evidence" value="ECO:0007669"/>
    <property type="project" value="UniProtKB-KW"/>
</dbReference>
<dbReference type="KEGG" id="noy:EXE57_19315"/>
<name>A0A4P7GPM8_9ACTN</name>
<dbReference type="GO" id="GO:0004222">
    <property type="term" value="F:metalloendopeptidase activity"/>
    <property type="evidence" value="ECO:0007669"/>
    <property type="project" value="InterPro"/>
</dbReference>
<evidence type="ECO:0000313" key="11">
    <source>
        <dbReference type="Proteomes" id="UP000294894"/>
    </source>
</evidence>
<evidence type="ECO:0000256" key="4">
    <source>
        <dbReference type="ARBA" id="ARBA00022833"/>
    </source>
</evidence>
<accession>A0A4P7GPM8</accession>
<dbReference type="OrthoDB" id="9781930at2"/>
<evidence type="ECO:0000256" key="7">
    <source>
        <dbReference type="SAM" id="Phobius"/>
    </source>
</evidence>
<gene>
    <name evidence="10" type="ORF">EXE57_19315</name>
</gene>
<evidence type="ECO:0000256" key="1">
    <source>
        <dbReference type="ARBA" id="ARBA00022670"/>
    </source>
</evidence>
<dbReference type="Gene3D" id="3.30.2010.10">
    <property type="entry name" value="Metalloproteases ('zincins'), catalytic domain"/>
    <property type="match status" value="1"/>
</dbReference>
<evidence type="ECO:0000313" key="10">
    <source>
        <dbReference type="EMBL" id="QBR94195.1"/>
    </source>
</evidence>
<keyword evidence="7" id="KW-0812">Transmembrane</keyword>
<sequence length="418" mass="44119">MTWTERRAAWAVLVVGGLGFVLVAAWLVPWHPVPGGLPDPVSAESVLAADQIARAEDYSSLARWWSWSSLALSLLVAGLLGFTRAGRAVVRRLPGPWPVRVVLAVAFCEVAGRLATLPLGIGLHQLQVDAGLATQGWLAWLRDVAVGQLLTIAVTGAVLVVVVACARRWRRAWPAVVGGSLGALVLLGSLAYPVVVEPLFNEFTPLPDGSLRNEILAAAQLEGVTVDEVLVADASRRTTTLNAYVSGFGSTRRVVLYDNLVDQAPGDQVLSVVAHELAHARYDDVLVGSVLGALAAMAGAGALGLLVARGRRAEGAVVLGPEDVPRVLALVAVAVLVTSPVQATISRLVETRADVTALETTGDPVAFVELQRSLAVRSLADPTPPAWSQLWFGTHPTLVERVALARGWEAPGISSRQR</sequence>
<feature type="transmembrane region" description="Helical" evidence="7">
    <location>
        <begin position="7"/>
        <end position="28"/>
    </location>
</feature>
<feature type="transmembrane region" description="Helical" evidence="7">
    <location>
        <begin position="285"/>
        <end position="307"/>
    </location>
</feature>
<feature type="domain" description="CAAX prenyl protease 1 N-terminal" evidence="9">
    <location>
        <begin position="69"/>
        <end position="201"/>
    </location>
</feature>
<organism evidence="10 11">
    <name type="scientific">Nocardioides euryhalodurans</name>
    <dbReference type="NCBI Taxonomy" id="2518370"/>
    <lineage>
        <taxon>Bacteria</taxon>
        <taxon>Bacillati</taxon>
        <taxon>Actinomycetota</taxon>
        <taxon>Actinomycetes</taxon>
        <taxon>Propionibacteriales</taxon>
        <taxon>Nocardioidaceae</taxon>
        <taxon>Nocardioides</taxon>
    </lineage>
</organism>
<feature type="transmembrane region" description="Helical" evidence="7">
    <location>
        <begin position="173"/>
        <end position="195"/>
    </location>
</feature>
<keyword evidence="11" id="KW-1185">Reference proteome</keyword>
<evidence type="ECO:0000256" key="6">
    <source>
        <dbReference type="RuleBase" id="RU003983"/>
    </source>
</evidence>
<protein>
    <submittedName>
        <fullName evidence="10">M48 family peptidase</fullName>
    </submittedName>
</protein>
<evidence type="ECO:0000256" key="3">
    <source>
        <dbReference type="ARBA" id="ARBA00022801"/>
    </source>
</evidence>
<dbReference type="EMBL" id="CP038267">
    <property type="protein sequence ID" value="QBR94195.1"/>
    <property type="molecule type" value="Genomic_DNA"/>
</dbReference>
<dbReference type="InterPro" id="IPR001915">
    <property type="entry name" value="Peptidase_M48"/>
</dbReference>
<keyword evidence="5 6" id="KW-0482">Metalloprotease</keyword>
<comment type="similarity">
    <text evidence="6">Belongs to the peptidase M48 family.</text>
</comment>
<dbReference type="RefSeq" id="WP_135080357.1">
    <property type="nucleotide sequence ID" value="NZ_CP038267.1"/>
</dbReference>
<keyword evidence="3 6" id="KW-0378">Hydrolase</keyword>
<feature type="transmembrane region" description="Helical" evidence="7">
    <location>
        <begin position="64"/>
        <end position="82"/>
    </location>
</feature>
<dbReference type="Pfam" id="PF16491">
    <property type="entry name" value="Peptidase_M48_N"/>
    <property type="match status" value="1"/>
</dbReference>
<feature type="domain" description="Peptidase M48" evidence="8">
    <location>
        <begin position="206"/>
        <end position="408"/>
    </location>
</feature>
<comment type="cofactor">
    <cofactor evidence="6">
        <name>Zn(2+)</name>
        <dbReference type="ChEBI" id="CHEBI:29105"/>
    </cofactor>
    <text evidence="6">Binds 1 zinc ion per subunit.</text>
</comment>
<keyword evidence="7" id="KW-1133">Transmembrane helix</keyword>
<evidence type="ECO:0000256" key="5">
    <source>
        <dbReference type="ARBA" id="ARBA00023049"/>
    </source>
</evidence>
<dbReference type="InterPro" id="IPR032456">
    <property type="entry name" value="Peptidase_M48_N"/>
</dbReference>
<dbReference type="PANTHER" id="PTHR10120">
    <property type="entry name" value="CAAX PRENYL PROTEASE 1"/>
    <property type="match status" value="1"/>
</dbReference>
<evidence type="ECO:0000259" key="9">
    <source>
        <dbReference type="Pfam" id="PF16491"/>
    </source>
</evidence>
<keyword evidence="1 6" id="KW-0645">Protease</keyword>
<dbReference type="Pfam" id="PF01435">
    <property type="entry name" value="Peptidase_M48"/>
    <property type="match status" value="1"/>
</dbReference>
<dbReference type="AlphaFoldDB" id="A0A4P7GPM8"/>